<evidence type="ECO:0000313" key="1">
    <source>
        <dbReference type="EMBL" id="MDR6240485.1"/>
    </source>
</evidence>
<evidence type="ECO:0008006" key="3">
    <source>
        <dbReference type="Google" id="ProtNLM"/>
    </source>
</evidence>
<keyword evidence="2" id="KW-1185">Reference proteome</keyword>
<reference evidence="1" key="1">
    <citation type="submission" date="2023-07" db="EMBL/GenBank/DDBJ databases">
        <title>Genomic Encyclopedia of Type Strains, Phase IV (KMG-IV): sequencing the most valuable type-strain genomes for metagenomic binning, comparative biology and taxonomic classification.</title>
        <authorList>
            <person name="Goeker M."/>
        </authorList>
    </citation>
    <scope>NUCLEOTIDE SEQUENCE</scope>
    <source>
        <strain evidence="1">DSM 26174</strain>
    </source>
</reference>
<evidence type="ECO:0000313" key="2">
    <source>
        <dbReference type="Proteomes" id="UP001185092"/>
    </source>
</evidence>
<accession>A0AAE3XPZ6</accession>
<dbReference type="EMBL" id="JAVDQD010000005">
    <property type="protein sequence ID" value="MDR6240485.1"/>
    <property type="molecule type" value="Genomic_DNA"/>
</dbReference>
<sequence length="251" mass="29222">MNKSLLYFFIIICVVFASCKGAKGVQSRLNKLTPNRLYYIHDTERKPDKSDVHIDFLITDNSRMKTLTTVKRNKGPRLYFLIGSYIDYSMSIKSGNNLFAPTLKEFYTKSLQKQAERTALAQYHDKSEQYSSEYDLSLTIKKCDISSRYNYHHSHFLFYMNYDYGINRSVNKTVVEAVLKNKEGEEVFKKNYSMRHSPKYPSNIIESPKSLEFDFMVNVSENVSETTKKIIDQLVIDIDMALELIEVEKAS</sequence>
<dbReference type="Proteomes" id="UP001185092">
    <property type="component" value="Unassembled WGS sequence"/>
</dbReference>
<dbReference type="PROSITE" id="PS51257">
    <property type="entry name" value="PROKAR_LIPOPROTEIN"/>
    <property type="match status" value="1"/>
</dbReference>
<dbReference type="AlphaFoldDB" id="A0AAE3XPZ6"/>
<protein>
    <recommendedName>
        <fullName evidence="3">Lipoprotein</fullName>
    </recommendedName>
</protein>
<organism evidence="1 2">
    <name type="scientific">Aureibacter tunicatorum</name>
    <dbReference type="NCBI Taxonomy" id="866807"/>
    <lineage>
        <taxon>Bacteria</taxon>
        <taxon>Pseudomonadati</taxon>
        <taxon>Bacteroidota</taxon>
        <taxon>Cytophagia</taxon>
        <taxon>Cytophagales</taxon>
        <taxon>Persicobacteraceae</taxon>
        <taxon>Aureibacter</taxon>
    </lineage>
</organism>
<dbReference type="RefSeq" id="WP_309940458.1">
    <property type="nucleotide sequence ID" value="NZ_AP025306.1"/>
</dbReference>
<gene>
    <name evidence="1" type="ORF">HNQ88_003561</name>
</gene>
<comment type="caution">
    <text evidence="1">The sequence shown here is derived from an EMBL/GenBank/DDBJ whole genome shotgun (WGS) entry which is preliminary data.</text>
</comment>
<proteinExistence type="predicted"/>
<name>A0AAE3XPZ6_9BACT</name>